<dbReference type="InterPro" id="IPR012340">
    <property type="entry name" value="NA-bd_OB-fold"/>
</dbReference>
<dbReference type="Gene3D" id="2.40.50.140">
    <property type="entry name" value="Nucleic acid-binding proteins"/>
    <property type="match status" value="1"/>
</dbReference>
<feature type="compositionally biased region" description="Acidic residues" evidence="3">
    <location>
        <begin position="136"/>
        <end position="148"/>
    </location>
</feature>
<evidence type="ECO:0000313" key="5">
    <source>
        <dbReference type="Proteomes" id="UP000799429"/>
    </source>
</evidence>
<dbReference type="InterPro" id="IPR000424">
    <property type="entry name" value="Primosome_PriB/ssb"/>
</dbReference>
<reference evidence="4" key="1">
    <citation type="journal article" date="2020" name="Stud. Mycol.">
        <title>101 Dothideomycetes genomes: a test case for predicting lifestyles and emergence of pathogens.</title>
        <authorList>
            <person name="Haridas S."/>
            <person name="Albert R."/>
            <person name="Binder M."/>
            <person name="Bloem J."/>
            <person name="Labutti K."/>
            <person name="Salamov A."/>
            <person name="Andreopoulos B."/>
            <person name="Baker S."/>
            <person name="Barry K."/>
            <person name="Bills G."/>
            <person name="Bluhm B."/>
            <person name="Cannon C."/>
            <person name="Castanera R."/>
            <person name="Culley D."/>
            <person name="Daum C."/>
            <person name="Ezra D."/>
            <person name="Gonzalez J."/>
            <person name="Henrissat B."/>
            <person name="Kuo A."/>
            <person name="Liang C."/>
            <person name="Lipzen A."/>
            <person name="Lutzoni F."/>
            <person name="Magnuson J."/>
            <person name="Mondo S."/>
            <person name="Nolan M."/>
            <person name="Ohm R."/>
            <person name="Pangilinan J."/>
            <person name="Park H.-J."/>
            <person name="Ramirez L."/>
            <person name="Alfaro M."/>
            <person name="Sun H."/>
            <person name="Tritt A."/>
            <person name="Yoshinaga Y."/>
            <person name="Zwiers L.-H."/>
            <person name="Turgeon B."/>
            <person name="Goodwin S."/>
            <person name="Spatafora J."/>
            <person name="Crous P."/>
            <person name="Grigoriev I."/>
        </authorList>
    </citation>
    <scope>NUCLEOTIDE SEQUENCE</scope>
    <source>
        <strain evidence="4">CBS 101060</strain>
    </source>
</reference>
<dbReference type="OrthoDB" id="1078367at2759"/>
<dbReference type="GO" id="GO:0003697">
    <property type="term" value="F:single-stranded DNA binding"/>
    <property type="evidence" value="ECO:0007669"/>
    <property type="project" value="InterPro"/>
</dbReference>
<feature type="region of interest" description="Disordered" evidence="3">
    <location>
        <begin position="128"/>
        <end position="148"/>
    </location>
</feature>
<proteinExistence type="predicted"/>
<dbReference type="CDD" id="cd04496">
    <property type="entry name" value="SSB_OBF"/>
    <property type="match status" value="1"/>
</dbReference>
<dbReference type="Proteomes" id="UP000799429">
    <property type="component" value="Unassembled WGS sequence"/>
</dbReference>
<keyword evidence="1 2" id="KW-0238">DNA-binding</keyword>
<dbReference type="Pfam" id="PF00436">
    <property type="entry name" value="SSB"/>
    <property type="match status" value="1"/>
</dbReference>
<accession>A0A9P4SFJ8</accession>
<sequence length="148" mass="16686">MYAAASLRASRFALPSTRTFSTTPRASFAKMQIIGRLAAEPETQTTKNGREYVRYAVGTDDGPRVNRQTSWYKVTCFDEGPRRDFLLNLPKGTLIHVDTNATMATFEDESGKKHTRLNLLQRSIEVLSRPRRQEGEGESEVEEATLSE</sequence>
<dbReference type="SUPFAM" id="SSF50249">
    <property type="entry name" value="Nucleic acid-binding proteins"/>
    <property type="match status" value="1"/>
</dbReference>
<evidence type="ECO:0000256" key="3">
    <source>
        <dbReference type="SAM" id="MobiDB-lite"/>
    </source>
</evidence>
<dbReference type="AlphaFoldDB" id="A0A9P4SFJ8"/>
<evidence type="ECO:0000256" key="2">
    <source>
        <dbReference type="PROSITE-ProRule" id="PRU00252"/>
    </source>
</evidence>
<keyword evidence="5" id="KW-1185">Reference proteome</keyword>
<evidence type="ECO:0000313" key="4">
    <source>
        <dbReference type="EMBL" id="KAF2841615.1"/>
    </source>
</evidence>
<evidence type="ECO:0000256" key="1">
    <source>
        <dbReference type="ARBA" id="ARBA00023125"/>
    </source>
</evidence>
<name>A0A9P4SFJ8_9PEZI</name>
<dbReference type="PROSITE" id="PS50935">
    <property type="entry name" value="SSB"/>
    <property type="match status" value="1"/>
</dbReference>
<comment type="caution">
    <text evidence="4">The sequence shown here is derived from an EMBL/GenBank/DDBJ whole genome shotgun (WGS) entry which is preliminary data.</text>
</comment>
<protein>
    <submittedName>
        <fullName evidence="4">Nucleic acid-binding protein</fullName>
    </submittedName>
</protein>
<organism evidence="4 5">
    <name type="scientific">Patellaria atrata CBS 101060</name>
    <dbReference type="NCBI Taxonomy" id="1346257"/>
    <lineage>
        <taxon>Eukaryota</taxon>
        <taxon>Fungi</taxon>
        <taxon>Dikarya</taxon>
        <taxon>Ascomycota</taxon>
        <taxon>Pezizomycotina</taxon>
        <taxon>Dothideomycetes</taxon>
        <taxon>Dothideomycetes incertae sedis</taxon>
        <taxon>Patellariales</taxon>
        <taxon>Patellariaceae</taxon>
        <taxon>Patellaria</taxon>
    </lineage>
</organism>
<dbReference type="EMBL" id="MU006091">
    <property type="protein sequence ID" value="KAF2841615.1"/>
    <property type="molecule type" value="Genomic_DNA"/>
</dbReference>
<gene>
    <name evidence="4" type="ORF">M501DRAFT_1000880</name>
</gene>